<dbReference type="PROSITE" id="PS50104">
    <property type="entry name" value="TIR"/>
    <property type="match status" value="1"/>
</dbReference>
<dbReference type="InterPro" id="IPR000157">
    <property type="entry name" value="TIR_dom"/>
</dbReference>
<feature type="domain" description="TIR" evidence="1">
    <location>
        <begin position="142"/>
        <end position="265"/>
    </location>
</feature>
<dbReference type="Proteomes" id="UP001056766">
    <property type="component" value="Unassembled WGS sequence"/>
</dbReference>
<sequence>MSDEKVNFKLSTNIEKYLTILSKVYAHKNQDLLHTIIINSQIEVDEGSSYDNLDGGIYGHRLHMFLPESLYLDSIENKEGLQNQIVKDINQHHSVKNEFIEEVHFEMEVLSDHDWRTDSGVLLSRPQSVSQKDESRIWGEEKRYKVFLSHKSEDKIKAAKLKDELEIFGISAFVAHEDIHPIHIWQDEIENALFSMDTLVALMTKGFHDSDWTDQEIGVAFGLKIPIIPLRFGKDPYGFIGKFQGLTCDWSCAAKEIVQILFKNNQMLDAYINAVKNCPNYDNASKLSTMLPIIDHLSDQQVINLISAFNENTQINDSYRFKNLVSHLNRIMDKRYEYTDSKQIREI</sequence>
<evidence type="ECO:0000259" key="1">
    <source>
        <dbReference type="PROSITE" id="PS50104"/>
    </source>
</evidence>
<keyword evidence="2" id="KW-0675">Receptor</keyword>
<accession>A0A9E4ZIX3</accession>
<keyword evidence="3" id="KW-1185">Reference proteome</keyword>
<reference evidence="2" key="2">
    <citation type="submission" date="2021-04" db="EMBL/GenBank/DDBJ databases">
        <authorList>
            <person name="Dong X."/>
        </authorList>
    </citation>
    <scope>NUCLEOTIDE SEQUENCE</scope>
    <source>
        <strain evidence="2">LLY</strain>
    </source>
</reference>
<name>A0A9E4ZIX3_9EURY</name>
<comment type="caution">
    <text evidence="2">The sequence shown here is derived from an EMBL/GenBank/DDBJ whole genome shotgun (WGS) entry which is preliminary data.</text>
</comment>
<dbReference type="Pfam" id="PF13676">
    <property type="entry name" value="TIR_2"/>
    <property type="match status" value="1"/>
</dbReference>
<protein>
    <submittedName>
        <fullName evidence="2">Toll/interleukin-1 receptor domain-containing protein</fullName>
    </submittedName>
</protein>
<proteinExistence type="predicted"/>
<reference evidence="2" key="1">
    <citation type="journal article" date="2021" name="mSystems">
        <title>Bacteria and Archaea Synergistically Convert Glycine Betaine to Biogenic Methane in the Formosa Cold Seep of the South China Sea.</title>
        <authorList>
            <person name="Li L."/>
            <person name="Zhang W."/>
            <person name="Zhang S."/>
            <person name="Song L."/>
            <person name="Sun Q."/>
            <person name="Zhang H."/>
            <person name="Xiang H."/>
            <person name="Dong X."/>
        </authorList>
    </citation>
    <scope>NUCLEOTIDE SEQUENCE</scope>
    <source>
        <strain evidence="2">LLY</strain>
    </source>
</reference>
<gene>
    <name evidence="2" type="ORF">KDK67_10910</name>
</gene>
<evidence type="ECO:0000313" key="2">
    <source>
        <dbReference type="EMBL" id="MCM1987484.1"/>
    </source>
</evidence>
<evidence type="ECO:0000313" key="3">
    <source>
        <dbReference type="Proteomes" id="UP001056766"/>
    </source>
</evidence>
<dbReference type="InterPro" id="IPR035897">
    <property type="entry name" value="Toll_tir_struct_dom_sf"/>
</dbReference>
<dbReference type="Gene3D" id="3.40.50.10140">
    <property type="entry name" value="Toll/interleukin-1 receptor homology (TIR) domain"/>
    <property type="match status" value="1"/>
</dbReference>
<dbReference type="AlphaFoldDB" id="A0A9E4ZIX3"/>
<dbReference type="RefSeq" id="WP_250868840.1">
    <property type="nucleotide sequence ID" value="NZ_JAGSOI010000052.1"/>
</dbReference>
<dbReference type="EMBL" id="JAGSOI010000052">
    <property type="protein sequence ID" value="MCM1987484.1"/>
    <property type="molecule type" value="Genomic_DNA"/>
</dbReference>
<dbReference type="SUPFAM" id="SSF52200">
    <property type="entry name" value="Toll/Interleukin receptor TIR domain"/>
    <property type="match status" value="1"/>
</dbReference>
<organism evidence="2 3">
    <name type="scientific">Methanococcoides seepicolus</name>
    <dbReference type="NCBI Taxonomy" id="2828780"/>
    <lineage>
        <taxon>Archaea</taxon>
        <taxon>Methanobacteriati</taxon>
        <taxon>Methanobacteriota</taxon>
        <taxon>Stenosarchaea group</taxon>
        <taxon>Methanomicrobia</taxon>
        <taxon>Methanosarcinales</taxon>
        <taxon>Methanosarcinaceae</taxon>
        <taxon>Methanococcoides</taxon>
    </lineage>
</organism>
<dbReference type="GO" id="GO:0007165">
    <property type="term" value="P:signal transduction"/>
    <property type="evidence" value="ECO:0007669"/>
    <property type="project" value="InterPro"/>
</dbReference>